<keyword evidence="3" id="KW-1185">Reference proteome</keyword>
<name>A0A3M0GEG3_9FLAO</name>
<keyword evidence="1" id="KW-0732">Signal</keyword>
<dbReference type="InterPro" id="IPR046230">
    <property type="entry name" value="DUF6263"/>
</dbReference>
<organism evidence="2 3">
    <name type="scientific">Dokdonia sinensis</name>
    <dbReference type="NCBI Taxonomy" id="2479847"/>
    <lineage>
        <taxon>Bacteria</taxon>
        <taxon>Pseudomonadati</taxon>
        <taxon>Bacteroidota</taxon>
        <taxon>Flavobacteriia</taxon>
        <taxon>Flavobacteriales</taxon>
        <taxon>Flavobacteriaceae</taxon>
        <taxon>Dokdonia</taxon>
    </lineage>
</organism>
<dbReference type="Pfam" id="PF19777">
    <property type="entry name" value="DUF6263"/>
    <property type="match status" value="1"/>
</dbReference>
<dbReference type="OrthoDB" id="3034330at2"/>
<dbReference type="Proteomes" id="UP000281985">
    <property type="component" value="Unassembled WGS sequence"/>
</dbReference>
<proteinExistence type="predicted"/>
<comment type="caution">
    <text evidence="2">The sequence shown here is derived from an EMBL/GenBank/DDBJ whole genome shotgun (WGS) entry which is preliminary data.</text>
</comment>
<sequence length="295" mass="32731">MTKKLTLLIALFTITLTTFAQVNLRYDVNIGDEFTIAQRATQTITQDIPGMKQVIENDLRGTMSFKVQDVKKDTIVFNMNFKTFAIKMSSPQHGVMMNVDTSIEDDASSEHLMFKGMLNQPIIIKMLRTGKIAQVLNGEAVIEGMIDGLGVDDESMREQMYEQLSKEWSGDALAKSFEQMTYNYPNKTVKVGDTWKNNFKGDGKINADNTWKLDQINTDTAVISGQALITMDLTNPQIEMILKGTQQTAILSTIKSGFPKSIEVISTASGDATTPAMPGSVIPTRLESKTTYTLQ</sequence>
<evidence type="ECO:0000313" key="3">
    <source>
        <dbReference type="Proteomes" id="UP000281985"/>
    </source>
</evidence>
<dbReference type="AlphaFoldDB" id="A0A3M0GEG3"/>
<evidence type="ECO:0008006" key="4">
    <source>
        <dbReference type="Google" id="ProtNLM"/>
    </source>
</evidence>
<gene>
    <name evidence="2" type="ORF">EAX61_06130</name>
</gene>
<evidence type="ECO:0000256" key="1">
    <source>
        <dbReference type="SAM" id="SignalP"/>
    </source>
</evidence>
<protein>
    <recommendedName>
        <fullName evidence="4">DUF4412 domain-containing protein</fullName>
    </recommendedName>
</protein>
<dbReference type="EMBL" id="REFV01000004">
    <property type="protein sequence ID" value="RMB61052.1"/>
    <property type="molecule type" value="Genomic_DNA"/>
</dbReference>
<accession>A0A3M0GEG3</accession>
<feature type="signal peptide" evidence="1">
    <location>
        <begin position="1"/>
        <end position="20"/>
    </location>
</feature>
<dbReference type="RefSeq" id="WP_121916785.1">
    <property type="nucleotide sequence ID" value="NZ_REFV01000004.1"/>
</dbReference>
<feature type="chain" id="PRO_5018162727" description="DUF4412 domain-containing protein" evidence="1">
    <location>
        <begin position="21"/>
        <end position="295"/>
    </location>
</feature>
<reference evidence="2 3" key="1">
    <citation type="submission" date="2018-10" db="EMBL/GenBank/DDBJ databases">
        <title>Dokdonia luteus sp. nov., isolated from sea water.</title>
        <authorList>
            <person name="Zhou L.Y."/>
            <person name="Du Z.J."/>
        </authorList>
    </citation>
    <scope>NUCLEOTIDE SEQUENCE [LARGE SCALE GENOMIC DNA]</scope>
    <source>
        <strain evidence="2 3">SH27</strain>
    </source>
</reference>
<evidence type="ECO:0000313" key="2">
    <source>
        <dbReference type="EMBL" id="RMB61052.1"/>
    </source>
</evidence>